<evidence type="ECO:0000256" key="2">
    <source>
        <dbReference type="ARBA" id="ARBA00022475"/>
    </source>
</evidence>
<feature type="compositionally biased region" description="Polar residues" evidence="7">
    <location>
        <begin position="197"/>
        <end position="208"/>
    </location>
</feature>
<keyword evidence="4 8" id="KW-1133">Transmembrane helix</keyword>
<dbReference type="GO" id="GO:0022857">
    <property type="term" value="F:transmembrane transporter activity"/>
    <property type="evidence" value="ECO:0007669"/>
    <property type="project" value="TreeGrafter"/>
</dbReference>
<feature type="region of interest" description="Disordered" evidence="7">
    <location>
        <begin position="197"/>
        <end position="217"/>
    </location>
</feature>
<comment type="subcellular location">
    <subcellularLocation>
        <location evidence="1">Cell membrane</location>
        <topology evidence="1">Multi-pass membrane protein</topology>
    </subcellularLocation>
</comment>
<reference evidence="10" key="1">
    <citation type="submission" date="2022-10" db="EMBL/GenBank/DDBJ databases">
        <title>The complete genomes of actinobacterial strains from the NBC collection.</title>
        <authorList>
            <person name="Joergensen T.S."/>
            <person name="Alvarez Arevalo M."/>
            <person name="Sterndorff E.B."/>
            <person name="Faurdal D."/>
            <person name="Vuksanovic O."/>
            <person name="Mourched A.-S."/>
            <person name="Charusanti P."/>
            <person name="Shaw S."/>
            <person name="Blin K."/>
            <person name="Weber T."/>
        </authorList>
    </citation>
    <scope>NUCLEOTIDE SEQUENCE</scope>
    <source>
        <strain evidence="10">NBC_00008</strain>
    </source>
</reference>
<dbReference type="EMBL" id="CP108313">
    <property type="protein sequence ID" value="WTW71714.1"/>
    <property type="molecule type" value="Genomic_DNA"/>
</dbReference>
<dbReference type="InterPro" id="IPR050250">
    <property type="entry name" value="Macrolide_Exporter_MacB"/>
</dbReference>
<feature type="transmembrane region" description="Helical" evidence="8">
    <location>
        <begin position="854"/>
        <end position="877"/>
    </location>
</feature>
<name>A0AAU2VVN3_9ACTN</name>
<feature type="transmembrane region" description="Helical" evidence="8">
    <location>
        <begin position="883"/>
        <end position="905"/>
    </location>
</feature>
<feature type="transmembrane region" description="Helical" evidence="8">
    <location>
        <begin position="615"/>
        <end position="637"/>
    </location>
</feature>
<dbReference type="InterPro" id="IPR003838">
    <property type="entry name" value="ABC3_permease_C"/>
</dbReference>
<feature type="domain" description="ABC3 transporter permease C-terminal" evidence="9">
    <location>
        <begin position="616"/>
        <end position="723"/>
    </location>
</feature>
<comment type="similarity">
    <text evidence="6">Belongs to the ABC-4 integral membrane protein family.</text>
</comment>
<evidence type="ECO:0000256" key="5">
    <source>
        <dbReference type="ARBA" id="ARBA00023136"/>
    </source>
</evidence>
<organism evidence="10">
    <name type="scientific">Streptomyces sp. NBC_00008</name>
    <dbReference type="NCBI Taxonomy" id="2903610"/>
    <lineage>
        <taxon>Bacteria</taxon>
        <taxon>Bacillati</taxon>
        <taxon>Actinomycetota</taxon>
        <taxon>Actinomycetes</taxon>
        <taxon>Kitasatosporales</taxon>
        <taxon>Streptomycetaceae</taxon>
        <taxon>Streptomyces</taxon>
    </lineage>
</organism>
<dbReference type="GO" id="GO:0005886">
    <property type="term" value="C:plasma membrane"/>
    <property type="evidence" value="ECO:0007669"/>
    <property type="project" value="UniProtKB-SubCell"/>
</dbReference>
<gene>
    <name evidence="10" type="ORF">OG398_27380</name>
</gene>
<dbReference type="PANTHER" id="PTHR30572:SF4">
    <property type="entry name" value="ABC TRANSPORTER PERMEASE YTRF"/>
    <property type="match status" value="1"/>
</dbReference>
<dbReference type="Pfam" id="PF02687">
    <property type="entry name" value="FtsX"/>
    <property type="match status" value="2"/>
</dbReference>
<feature type="domain" description="ABC3 transporter permease C-terminal" evidence="9">
    <location>
        <begin position="805"/>
        <end position="912"/>
    </location>
</feature>
<accession>A0AAU2VVN3</accession>
<feature type="transmembrane region" description="Helical" evidence="8">
    <location>
        <begin position="802"/>
        <end position="823"/>
    </location>
</feature>
<evidence type="ECO:0000256" key="6">
    <source>
        <dbReference type="ARBA" id="ARBA00038076"/>
    </source>
</evidence>
<keyword evidence="5 8" id="KW-0472">Membrane</keyword>
<proteinExistence type="inferred from homology"/>
<sequence>MAVTSFTVLTATAGRQRLEVRGTVAANSRGAYDLLVRPPGARSRLEAQQKLVSATALSDLQGGISEEQWQRILKVPGVRAAAPVAVVGYLPSTVHLPVDVSKFVRPGEKAQLWRLKPELISERGLTTVPAGSSYLYVTPQRLDHPKSEQGGSGKGTELSGQIDLVGAGGERREVCSVATGNDPKTNRAEGLVPTCGSTHARNNVNQPGAASPKATGTDIDPPAGIGYVTWRFPYLVAAVDPVQEARLVGLDKAVLEGSYFAPDQRTAVVERDGSRFADIPVLLADRSPVEEKLRVEVEELSPEAAEHISSGENSGTLARSLPGAPALRSHSVEFTSDAAYDAMSRGLGQKNPSPGEPFAWSNLSYYLSASPVTYASSGEQLAARSVQQDPMPEPDLGEGELGDGSDLGDTAVRSLDQHVSHMYVGSNTTDEPMPLIKPIGRFDPDRLTAGQSHLGAVPLETFFPPQAEGADAASRAALKGKPLLPNGNVAGLLSVAPSMITTLSSLPLFHDPGQFGGINRQGGVNAAEPISVIRVRLDGTLGTDALSRERVRLAAEQIRTRTGLDVDITMGSSPTAVDVVNPAGKFGRPALTLRQMWSRKGVATAIADAVDRKSLVLFLLVLAVCALFVTGATSAAVRSRRTELGVLACVGWPARKLFALILAEVVTIGAAAGVAGAVLAVPAGALAGVEVRWSRALLAIPAAVGLAALASLWPALQSARSHPGEAIRPAVSARARRTKVTGVSSLAWANVRRVPGRTALGATALAGGVAALVILIGIGAAFEGEVAGSLLGNAVTVQVRTTDYVAAAITAFLGAASVADVLYTNIRDRAAEYALLRATGWPDSSLTRLVLSEAALTATAGAVLGAGLALCACSALTGGYSPVLGWVAGAVAGAAVLTTVACAALPARTLRTGSTAQTLAEEE</sequence>
<evidence type="ECO:0000256" key="4">
    <source>
        <dbReference type="ARBA" id="ARBA00022989"/>
    </source>
</evidence>
<evidence type="ECO:0000256" key="3">
    <source>
        <dbReference type="ARBA" id="ARBA00022692"/>
    </source>
</evidence>
<keyword evidence="2" id="KW-1003">Cell membrane</keyword>
<evidence type="ECO:0000256" key="1">
    <source>
        <dbReference type="ARBA" id="ARBA00004651"/>
    </source>
</evidence>
<evidence type="ECO:0000259" key="9">
    <source>
        <dbReference type="Pfam" id="PF02687"/>
    </source>
</evidence>
<keyword evidence="3 8" id="KW-0812">Transmembrane</keyword>
<feature type="transmembrane region" description="Helical" evidence="8">
    <location>
        <begin position="759"/>
        <end position="782"/>
    </location>
</feature>
<feature type="transmembrane region" description="Helical" evidence="8">
    <location>
        <begin position="657"/>
        <end position="681"/>
    </location>
</feature>
<dbReference type="AlphaFoldDB" id="A0AAU2VVN3"/>
<evidence type="ECO:0000256" key="7">
    <source>
        <dbReference type="SAM" id="MobiDB-lite"/>
    </source>
</evidence>
<feature type="region of interest" description="Disordered" evidence="7">
    <location>
        <begin position="380"/>
        <end position="410"/>
    </location>
</feature>
<evidence type="ECO:0000256" key="8">
    <source>
        <dbReference type="SAM" id="Phobius"/>
    </source>
</evidence>
<evidence type="ECO:0000313" key="10">
    <source>
        <dbReference type="EMBL" id="WTW71714.1"/>
    </source>
</evidence>
<feature type="transmembrane region" description="Helical" evidence="8">
    <location>
        <begin position="693"/>
        <end position="713"/>
    </location>
</feature>
<dbReference type="PANTHER" id="PTHR30572">
    <property type="entry name" value="MEMBRANE COMPONENT OF TRANSPORTER-RELATED"/>
    <property type="match status" value="1"/>
</dbReference>
<protein>
    <recommendedName>
        <fullName evidence="9">ABC3 transporter permease C-terminal domain-containing protein</fullName>
    </recommendedName>
</protein>